<organism evidence="3 4">
    <name type="scientific">Nitratidesulfovibrio vulgaris (strain DP4)</name>
    <name type="common">Desulfovibrio vulgaris</name>
    <dbReference type="NCBI Taxonomy" id="391774"/>
    <lineage>
        <taxon>Bacteria</taxon>
        <taxon>Pseudomonadati</taxon>
        <taxon>Thermodesulfobacteriota</taxon>
        <taxon>Desulfovibrionia</taxon>
        <taxon>Desulfovibrionales</taxon>
        <taxon>Desulfovibrionaceae</taxon>
        <taxon>Nitratidesulfovibrio</taxon>
    </lineage>
</organism>
<name>A0A0H3AC37_NITV4</name>
<keyword evidence="2" id="KW-1133">Transmembrane helix</keyword>
<accession>A0A0H3AC37</accession>
<protein>
    <submittedName>
        <fullName evidence="3">Uncharacterized protein</fullName>
    </submittedName>
</protein>
<sequence>MPEPRGCPRPVTSQTPARHHGRQGPDTGKESNRRGAERWHRACRPCHKATRGPLEDTMLEGLYTLSGLLLTDAPVLSTFLAVLLVSGVGAAVAIYFDHGTAC</sequence>
<keyword evidence="2" id="KW-0472">Membrane</keyword>
<dbReference type="KEGG" id="dvl:Dvul_2894"/>
<keyword evidence="2" id="KW-0812">Transmembrane</keyword>
<dbReference type="EMBL" id="CP000527">
    <property type="protein sequence ID" value="ABM29905.1"/>
    <property type="molecule type" value="Genomic_DNA"/>
</dbReference>
<evidence type="ECO:0000256" key="1">
    <source>
        <dbReference type="SAM" id="MobiDB-lite"/>
    </source>
</evidence>
<feature type="transmembrane region" description="Helical" evidence="2">
    <location>
        <begin position="75"/>
        <end position="96"/>
    </location>
</feature>
<reference evidence="4" key="1">
    <citation type="journal article" date="2009" name="Environ. Microbiol.">
        <title>Contribution of mobile genetic elements to Desulfovibrio vulgaris genome plasticity.</title>
        <authorList>
            <person name="Walker C.B."/>
            <person name="Stolyar S."/>
            <person name="Chivian D."/>
            <person name="Pinel N."/>
            <person name="Gabster J.A."/>
            <person name="Dehal P.S."/>
            <person name="He Z."/>
            <person name="Yang Z.K."/>
            <person name="Yen H.C."/>
            <person name="Zhou J."/>
            <person name="Wall J.D."/>
            <person name="Hazen T.C."/>
            <person name="Arkin A.P."/>
            <person name="Stahl D.A."/>
        </authorList>
    </citation>
    <scope>NUCLEOTIDE SEQUENCE [LARGE SCALE GENOMIC DNA]</scope>
    <source>
        <strain evidence="4">DP4</strain>
    </source>
</reference>
<proteinExistence type="predicted"/>
<dbReference type="Proteomes" id="UP000009173">
    <property type="component" value="Chromosome"/>
</dbReference>
<dbReference type="HOGENOM" id="CLU_2272895_0_0_7"/>
<feature type="region of interest" description="Disordered" evidence="1">
    <location>
        <begin position="1"/>
        <end position="39"/>
    </location>
</feature>
<evidence type="ECO:0000256" key="2">
    <source>
        <dbReference type="SAM" id="Phobius"/>
    </source>
</evidence>
<evidence type="ECO:0000313" key="4">
    <source>
        <dbReference type="Proteomes" id="UP000009173"/>
    </source>
</evidence>
<dbReference type="AlphaFoldDB" id="A0A0H3AC37"/>
<evidence type="ECO:0000313" key="3">
    <source>
        <dbReference type="EMBL" id="ABM29905.1"/>
    </source>
</evidence>
<gene>
    <name evidence="3" type="ordered locus">Dvul_2894</name>
</gene>
<feature type="compositionally biased region" description="Basic and acidic residues" evidence="1">
    <location>
        <begin position="27"/>
        <end position="39"/>
    </location>
</feature>